<evidence type="ECO:0000256" key="15">
    <source>
        <dbReference type="SAM" id="SignalP"/>
    </source>
</evidence>
<evidence type="ECO:0000256" key="6">
    <source>
        <dbReference type="ARBA" id="ARBA00022741"/>
    </source>
</evidence>
<feature type="chain" id="PRO_5037875803" description="Protein kinase domain-containing protein" evidence="15">
    <location>
        <begin position="23"/>
        <end position="698"/>
    </location>
</feature>
<keyword evidence="4" id="KW-0812">Transmembrane</keyword>
<keyword evidence="7" id="KW-0418">Kinase</keyword>
<dbReference type="Pfam" id="PF00069">
    <property type="entry name" value="Pkinase"/>
    <property type="match status" value="1"/>
</dbReference>
<protein>
    <recommendedName>
        <fullName evidence="16">Protein kinase domain-containing protein</fullName>
    </recommendedName>
</protein>
<feature type="signal peptide" evidence="15">
    <location>
        <begin position="1"/>
        <end position="22"/>
    </location>
</feature>
<keyword evidence="2" id="KW-0723">Serine/threonine-protein kinase</keyword>
<evidence type="ECO:0000256" key="5">
    <source>
        <dbReference type="ARBA" id="ARBA00022729"/>
    </source>
</evidence>
<dbReference type="GO" id="GO:0005886">
    <property type="term" value="C:plasma membrane"/>
    <property type="evidence" value="ECO:0007669"/>
    <property type="project" value="TreeGrafter"/>
</dbReference>
<dbReference type="GO" id="GO:0005524">
    <property type="term" value="F:ATP binding"/>
    <property type="evidence" value="ECO:0007669"/>
    <property type="project" value="UniProtKB-KW"/>
</dbReference>
<gene>
    <name evidence="17" type="ORF">I3842_03G108800</name>
</gene>
<feature type="domain" description="Protein kinase" evidence="16">
    <location>
        <begin position="386"/>
        <end position="660"/>
    </location>
</feature>
<dbReference type="PANTHER" id="PTHR27005:SF280">
    <property type="entry name" value="WALL-ASSOCIATED RECEPTOR KINASE-LIKE 8"/>
    <property type="match status" value="1"/>
</dbReference>
<keyword evidence="10" id="KW-0472">Membrane</keyword>
<evidence type="ECO:0000259" key="16">
    <source>
        <dbReference type="PROSITE" id="PS50011"/>
    </source>
</evidence>
<dbReference type="EMBL" id="CM031827">
    <property type="protein sequence ID" value="KAG6721370.1"/>
    <property type="molecule type" value="Genomic_DNA"/>
</dbReference>
<evidence type="ECO:0000313" key="17">
    <source>
        <dbReference type="EMBL" id="KAG6721370.1"/>
    </source>
</evidence>
<dbReference type="InterPro" id="IPR000719">
    <property type="entry name" value="Prot_kinase_dom"/>
</dbReference>
<reference evidence="17" key="1">
    <citation type="submission" date="2021-01" db="EMBL/GenBank/DDBJ databases">
        <authorList>
            <person name="Lovell J.T."/>
            <person name="Bentley N."/>
            <person name="Bhattarai G."/>
            <person name="Jenkins J.W."/>
            <person name="Sreedasyam A."/>
            <person name="Alarcon Y."/>
            <person name="Bock C."/>
            <person name="Boston L."/>
            <person name="Carlson J."/>
            <person name="Cervantes K."/>
            <person name="Clermont K."/>
            <person name="Krom N."/>
            <person name="Kubenka K."/>
            <person name="Mamidi S."/>
            <person name="Mattison C."/>
            <person name="Monteros M."/>
            <person name="Pisani C."/>
            <person name="Plott C."/>
            <person name="Rajasekar S."/>
            <person name="Rhein H.S."/>
            <person name="Rohla C."/>
            <person name="Song M."/>
            <person name="Hilaire R.S."/>
            <person name="Shu S."/>
            <person name="Wells L."/>
            <person name="Wang X."/>
            <person name="Webber J."/>
            <person name="Heerema R.J."/>
            <person name="Klein P."/>
            <person name="Conner P."/>
            <person name="Grauke L."/>
            <person name="Grimwood J."/>
            <person name="Schmutz J."/>
            <person name="Randall J.J."/>
        </authorList>
    </citation>
    <scope>NUCLEOTIDE SEQUENCE</scope>
    <source>
        <tissue evidence="17">Leaf</tissue>
    </source>
</reference>
<evidence type="ECO:0000313" key="18">
    <source>
        <dbReference type="Proteomes" id="UP000811246"/>
    </source>
</evidence>
<dbReference type="SMART" id="SM00220">
    <property type="entry name" value="S_TKc"/>
    <property type="match status" value="1"/>
</dbReference>
<dbReference type="FunFam" id="1.10.510.10:FF:000084">
    <property type="entry name" value="Wall-associated receptor kinase 2"/>
    <property type="match status" value="1"/>
</dbReference>
<evidence type="ECO:0000256" key="11">
    <source>
        <dbReference type="ARBA" id="ARBA00023157"/>
    </source>
</evidence>
<evidence type="ECO:0000256" key="10">
    <source>
        <dbReference type="ARBA" id="ARBA00023136"/>
    </source>
</evidence>
<evidence type="ECO:0000256" key="7">
    <source>
        <dbReference type="ARBA" id="ARBA00022777"/>
    </source>
</evidence>
<dbReference type="GO" id="GO:0004674">
    <property type="term" value="F:protein serine/threonine kinase activity"/>
    <property type="evidence" value="ECO:0007669"/>
    <property type="project" value="UniProtKB-KW"/>
</dbReference>
<evidence type="ECO:0000256" key="14">
    <source>
        <dbReference type="ARBA" id="ARBA00047951"/>
    </source>
</evidence>
<dbReference type="CDD" id="cd14066">
    <property type="entry name" value="STKc_IRAK"/>
    <property type="match status" value="1"/>
</dbReference>
<dbReference type="FunFam" id="3.30.200.20:FF:000043">
    <property type="entry name" value="Wall-associated receptor kinase 2"/>
    <property type="match status" value="1"/>
</dbReference>
<dbReference type="PROSITE" id="PS00108">
    <property type="entry name" value="PROTEIN_KINASE_ST"/>
    <property type="match status" value="1"/>
</dbReference>
<evidence type="ECO:0000256" key="2">
    <source>
        <dbReference type="ARBA" id="ARBA00022527"/>
    </source>
</evidence>
<keyword evidence="8" id="KW-0067">ATP-binding</keyword>
<evidence type="ECO:0000256" key="3">
    <source>
        <dbReference type="ARBA" id="ARBA00022679"/>
    </source>
</evidence>
<evidence type="ECO:0000256" key="8">
    <source>
        <dbReference type="ARBA" id="ARBA00022840"/>
    </source>
</evidence>
<evidence type="ECO:0000256" key="12">
    <source>
        <dbReference type="ARBA" id="ARBA00023180"/>
    </source>
</evidence>
<dbReference type="InterPro" id="IPR025287">
    <property type="entry name" value="WAK_GUB"/>
</dbReference>
<dbReference type="InterPro" id="IPR008271">
    <property type="entry name" value="Ser/Thr_kinase_AS"/>
</dbReference>
<dbReference type="GO" id="GO:0007166">
    <property type="term" value="P:cell surface receptor signaling pathway"/>
    <property type="evidence" value="ECO:0007669"/>
    <property type="project" value="InterPro"/>
</dbReference>
<keyword evidence="3" id="KW-0808">Transferase</keyword>
<evidence type="ECO:0000256" key="13">
    <source>
        <dbReference type="ARBA" id="ARBA00047558"/>
    </source>
</evidence>
<evidence type="ECO:0000256" key="4">
    <source>
        <dbReference type="ARBA" id="ARBA00022692"/>
    </source>
</evidence>
<accession>A0A922JV32</accession>
<dbReference type="Proteomes" id="UP000811246">
    <property type="component" value="Chromosome 3"/>
</dbReference>
<dbReference type="PANTHER" id="PTHR27005">
    <property type="entry name" value="WALL-ASSOCIATED RECEPTOR KINASE-LIKE 21"/>
    <property type="match status" value="1"/>
</dbReference>
<name>A0A922JV32_CARIL</name>
<dbReference type="InterPro" id="IPR045274">
    <property type="entry name" value="WAK-like"/>
</dbReference>
<dbReference type="Pfam" id="PF13947">
    <property type="entry name" value="GUB_WAK_bind"/>
    <property type="match status" value="1"/>
</dbReference>
<keyword evidence="6" id="KW-0547">Nucleotide-binding</keyword>
<sequence>MVGRLVLWTILSLLSINSFAEAAAKLAKKSSCKDRCGSVHIPYPFGMGADHCYVDNWFEIICKKDSTLGTPKPFLKRFNQEVLAISILESTVRVSHRITPSCSTTPVNQYNMEFEKSPFAFSESNNMFVAMGCNNSASMWSLDGRIIFGGCKSPCNRGRFIQGNRSNDTSNCCQTEIPYDLNAFITTIEPKVSHNSANVNGECNYAFLVDKHWFQKYFTVPNPNMSVPVVLKWGIDPISYSSKFYGPTSKQYHCHRNDPTLLGNHNFTISTHKCACAHGYEGNPYLPQGCQDIDECAHPELNHCSNSRCKNTDGGISIILGALFLVIGGWCAYKMVQKRKGLKQKEKFFQRNGGLLLQQQLSTREAHVENIKLFNSKDLELATNYFSENRILGQGGQGTVYKGMLADGRIVAIKKSKVMDEEKLQEFINEVVILSRINHRNVVKLLGCCLETEVPLLVYEFIHNGTLSQYLNAQKEEFPILTWDMRLRIATEVAGALFYLHSTASSPIYHRDIKTANILLDEKLKAKIADFGISRSVAIDQTHLSTLVQGTLGYIDPEYYGSGQFTEKSDVYSFGIVLAELLTSEKPISSTRASKTKGLATYFIASLEENNLFGILDNRILREAMKEEIIVVANLVKRCLSMKGKKRPTMKEVAMELELVQMLRKGSTPVQNYEEVEIVKSNQIYGKCDAAHLWTPNH</sequence>
<keyword evidence="12" id="KW-0325">Glycoprotein</keyword>
<comment type="subcellular location">
    <subcellularLocation>
        <location evidence="1">Membrane</location>
        <topology evidence="1">Single-pass type I membrane protein</topology>
    </subcellularLocation>
</comment>
<dbReference type="GO" id="GO:0030247">
    <property type="term" value="F:polysaccharide binding"/>
    <property type="evidence" value="ECO:0007669"/>
    <property type="project" value="InterPro"/>
</dbReference>
<comment type="caution">
    <text evidence="17">The sequence shown here is derived from an EMBL/GenBank/DDBJ whole genome shotgun (WGS) entry which is preliminary data.</text>
</comment>
<comment type="catalytic activity">
    <reaction evidence="14">
        <text>L-threonyl-[protein] + ATP = O-phospho-L-threonyl-[protein] + ADP + H(+)</text>
        <dbReference type="Rhea" id="RHEA:46608"/>
        <dbReference type="Rhea" id="RHEA-COMP:11060"/>
        <dbReference type="Rhea" id="RHEA-COMP:11605"/>
        <dbReference type="ChEBI" id="CHEBI:15378"/>
        <dbReference type="ChEBI" id="CHEBI:30013"/>
        <dbReference type="ChEBI" id="CHEBI:30616"/>
        <dbReference type="ChEBI" id="CHEBI:61977"/>
        <dbReference type="ChEBI" id="CHEBI:456216"/>
    </reaction>
</comment>
<dbReference type="AlphaFoldDB" id="A0A922JV32"/>
<keyword evidence="5 15" id="KW-0732">Signal</keyword>
<comment type="catalytic activity">
    <reaction evidence="13">
        <text>L-seryl-[protein] + ATP = O-phospho-L-seryl-[protein] + ADP + H(+)</text>
        <dbReference type="Rhea" id="RHEA:17989"/>
        <dbReference type="Rhea" id="RHEA-COMP:9863"/>
        <dbReference type="Rhea" id="RHEA-COMP:11604"/>
        <dbReference type="ChEBI" id="CHEBI:15378"/>
        <dbReference type="ChEBI" id="CHEBI:29999"/>
        <dbReference type="ChEBI" id="CHEBI:30616"/>
        <dbReference type="ChEBI" id="CHEBI:83421"/>
        <dbReference type="ChEBI" id="CHEBI:456216"/>
    </reaction>
</comment>
<evidence type="ECO:0000256" key="1">
    <source>
        <dbReference type="ARBA" id="ARBA00004479"/>
    </source>
</evidence>
<organism evidence="17 18">
    <name type="scientific">Carya illinoinensis</name>
    <name type="common">Pecan</name>
    <dbReference type="NCBI Taxonomy" id="32201"/>
    <lineage>
        <taxon>Eukaryota</taxon>
        <taxon>Viridiplantae</taxon>
        <taxon>Streptophyta</taxon>
        <taxon>Embryophyta</taxon>
        <taxon>Tracheophyta</taxon>
        <taxon>Spermatophyta</taxon>
        <taxon>Magnoliopsida</taxon>
        <taxon>eudicotyledons</taxon>
        <taxon>Gunneridae</taxon>
        <taxon>Pentapetalae</taxon>
        <taxon>rosids</taxon>
        <taxon>fabids</taxon>
        <taxon>Fagales</taxon>
        <taxon>Juglandaceae</taxon>
        <taxon>Carya</taxon>
    </lineage>
</organism>
<keyword evidence="11" id="KW-1015">Disulfide bond</keyword>
<proteinExistence type="predicted"/>
<dbReference type="PROSITE" id="PS50011">
    <property type="entry name" value="PROTEIN_KINASE_DOM"/>
    <property type="match status" value="1"/>
</dbReference>
<keyword evidence="9" id="KW-1133">Transmembrane helix</keyword>
<evidence type="ECO:0000256" key="9">
    <source>
        <dbReference type="ARBA" id="ARBA00022989"/>
    </source>
</evidence>